<protein>
    <submittedName>
        <fullName evidence="12">Gas vesicle protein GvpN</fullName>
    </submittedName>
</protein>
<evidence type="ECO:0000313" key="13">
    <source>
        <dbReference type="Proteomes" id="UP000285120"/>
    </source>
</evidence>
<evidence type="ECO:0000256" key="5">
    <source>
        <dbReference type="ARBA" id="ARBA00022801"/>
    </source>
</evidence>
<dbReference type="InterPro" id="IPR011704">
    <property type="entry name" value="ATPase_dyneun-rel_AAA"/>
</dbReference>
<dbReference type="SUPFAM" id="SSF52540">
    <property type="entry name" value="P-loop containing nucleoside triphosphate hydrolases"/>
    <property type="match status" value="1"/>
</dbReference>
<dbReference type="GO" id="GO:0031411">
    <property type="term" value="C:gas vesicle"/>
    <property type="evidence" value="ECO:0007669"/>
    <property type="project" value="UniProtKB-SubCell"/>
</dbReference>
<keyword evidence="13" id="KW-1185">Reference proteome</keyword>
<accession>A0A419V855</accession>
<comment type="subcellular location">
    <subcellularLocation>
        <location evidence="1">Cytoplasm</location>
    </subcellularLocation>
    <subcellularLocation>
        <location evidence="8">Gas vesicle</location>
    </subcellularLocation>
</comment>
<dbReference type="GO" id="GO:0005737">
    <property type="term" value="C:cytoplasm"/>
    <property type="evidence" value="ECO:0007669"/>
    <property type="project" value="UniProtKB-SubCell"/>
</dbReference>
<evidence type="ECO:0000256" key="6">
    <source>
        <dbReference type="ARBA" id="ARBA00022840"/>
    </source>
</evidence>
<evidence type="ECO:0000256" key="8">
    <source>
        <dbReference type="ARBA" id="ARBA00035108"/>
    </source>
</evidence>
<feature type="compositionally biased region" description="Basic and acidic residues" evidence="10">
    <location>
        <begin position="1"/>
        <end position="16"/>
    </location>
</feature>
<dbReference type="PANTHER" id="PTHR42759">
    <property type="entry name" value="MOXR FAMILY PROTEIN"/>
    <property type="match status" value="1"/>
</dbReference>
<dbReference type="GO" id="GO:0016887">
    <property type="term" value="F:ATP hydrolysis activity"/>
    <property type="evidence" value="ECO:0007669"/>
    <property type="project" value="InterPro"/>
</dbReference>
<feature type="compositionally biased region" description="Basic and acidic residues" evidence="10">
    <location>
        <begin position="66"/>
        <end position="80"/>
    </location>
</feature>
<dbReference type="InterPro" id="IPR050764">
    <property type="entry name" value="CbbQ/NirQ/NorQ/GpvN"/>
</dbReference>
<dbReference type="Proteomes" id="UP000285120">
    <property type="component" value="Unassembled WGS sequence"/>
</dbReference>
<comment type="similarity">
    <text evidence="2">Belongs to the CbbQ/NirQ/NorQ/GpvN family.</text>
</comment>
<dbReference type="Gene3D" id="3.40.50.300">
    <property type="entry name" value="P-loop containing nucleotide triphosphate hydrolases"/>
    <property type="match status" value="1"/>
</dbReference>
<feature type="compositionally biased region" description="Low complexity" evidence="10">
    <location>
        <begin position="20"/>
        <end position="65"/>
    </location>
</feature>
<keyword evidence="6" id="KW-0067">ATP-binding</keyword>
<name>A0A419V855_9BACL</name>
<evidence type="ECO:0000256" key="9">
    <source>
        <dbReference type="ARBA" id="ARBA00049360"/>
    </source>
</evidence>
<evidence type="ECO:0000256" key="10">
    <source>
        <dbReference type="SAM" id="MobiDB-lite"/>
    </source>
</evidence>
<dbReference type="PANTHER" id="PTHR42759:SF1">
    <property type="entry name" value="MAGNESIUM-CHELATASE SUBUNIT CHLD"/>
    <property type="match status" value="1"/>
</dbReference>
<reference evidence="12 13" key="1">
    <citation type="submission" date="2018-09" db="EMBL/GenBank/DDBJ databases">
        <title>Genomic Encyclopedia of Archaeal and Bacterial Type Strains, Phase II (KMG-II): from individual species to whole genera.</title>
        <authorList>
            <person name="Goeker M."/>
        </authorList>
    </citation>
    <scope>NUCLEOTIDE SEQUENCE [LARGE SCALE GENOMIC DNA]</scope>
    <source>
        <strain evidence="12 13">DSM 17008</strain>
    </source>
</reference>
<comment type="caution">
    <text evidence="12">The sequence shown here is derived from an EMBL/GenBank/DDBJ whole genome shotgun (WGS) entry which is preliminary data.</text>
</comment>
<keyword evidence="3" id="KW-0963">Cytoplasm</keyword>
<keyword evidence="7" id="KW-0304">Gas vesicle</keyword>
<keyword evidence="4" id="KW-0547">Nucleotide-binding</keyword>
<dbReference type="GO" id="GO:0005524">
    <property type="term" value="F:ATP binding"/>
    <property type="evidence" value="ECO:0007669"/>
    <property type="project" value="UniProtKB-KW"/>
</dbReference>
<evidence type="ECO:0000256" key="4">
    <source>
        <dbReference type="ARBA" id="ARBA00022741"/>
    </source>
</evidence>
<dbReference type="NCBIfam" id="TIGR02640">
    <property type="entry name" value="gas_vesic_GvpN"/>
    <property type="match status" value="1"/>
</dbReference>
<dbReference type="InterPro" id="IPR027417">
    <property type="entry name" value="P-loop_NTPase"/>
</dbReference>
<evidence type="ECO:0000256" key="2">
    <source>
        <dbReference type="ARBA" id="ARBA00009417"/>
    </source>
</evidence>
<sequence>MPARTTEEQSKSKTEEETTSPKSKANTSSSSSRAKSSSSSSSSTKNSSSASAKSSPSNSSKNTDTSSKKNDSSDKKEAVYDENDKMVRTFENFVQTEELQSLLERSERYIHAGFPVHFTGAAGVGKTSLALQLASRLGQPVVLLNGNRDLSNVDLLGGYVGYKSKRLIDNYVRTVYKREDEVKEQWSGGRLYEAVTKGYTVIYDEFTRSMPETNNLFLSILQEGILPLYGVKQRDTFVNVHPDFKMIFTSNPEEYVGVYETQDALADRLITIHMQEQDIDRQAEVLADRTDISEGDAKTIVKAVSRVKEICQEEDKPAPSFRASVMIAEISSKSDISVNTKDDDFFFVCQDVLGAYIYGAKGHKSNEETEKLLKQELKKL</sequence>
<gene>
    <name evidence="12" type="ORF">ATL39_0452</name>
</gene>
<dbReference type="EMBL" id="RAPK01000006">
    <property type="protein sequence ID" value="RKD76237.1"/>
    <property type="molecule type" value="Genomic_DNA"/>
</dbReference>
<proteinExistence type="inferred from homology"/>
<dbReference type="GO" id="GO:0031412">
    <property type="term" value="P:gas vesicle organization"/>
    <property type="evidence" value="ECO:0007669"/>
    <property type="project" value="InterPro"/>
</dbReference>
<evidence type="ECO:0000256" key="7">
    <source>
        <dbReference type="ARBA" id="ARBA00022987"/>
    </source>
</evidence>
<dbReference type="OrthoDB" id="9808317at2"/>
<evidence type="ECO:0000313" key="12">
    <source>
        <dbReference type="EMBL" id="RKD76237.1"/>
    </source>
</evidence>
<keyword evidence="5" id="KW-0378">Hydrolase</keyword>
<comment type="catalytic activity">
    <reaction evidence="9">
        <text>ATP + H2O = ADP + phosphate + H(+)</text>
        <dbReference type="Rhea" id="RHEA:13065"/>
        <dbReference type="ChEBI" id="CHEBI:15377"/>
        <dbReference type="ChEBI" id="CHEBI:15378"/>
        <dbReference type="ChEBI" id="CHEBI:30616"/>
        <dbReference type="ChEBI" id="CHEBI:43474"/>
        <dbReference type="ChEBI" id="CHEBI:456216"/>
    </reaction>
</comment>
<dbReference type="Pfam" id="PF07728">
    <property type="entry name" value="AAA_5"/>
    <property type="match status" value="1"/>
</dbReference>
<feature type="domain" description="AAA+ ATPase" evidence="11">
    <location>
        <begin position="112"/>
        <end position="280"/>
    </location>
</feature>
<evidence type="ECO:0000259" key="11">
    <source>
        <dbReference type="SMART" id="SM00382"/>
    </source>
</evidence>
<evidence type="ECO:0000256" key="3">
    <source>
        <dbReference type="ARBA" id="ARBA00022490"/>
    </source>
</evidence>
<dbReference type="InterPro" id="IPR013462">
    <property type="entry name" value="Gas-vesicle_GvpN"/>
</dbReference>
<dbReference type="RefSeq" id="WP_120191652.1">
    <property type="nucleotide sequence ID" value="NZ_RAPK01000006.1"/>
</dbReference>
<evidence type="ECO:0000256" key="1">
    <source>
        <dbReference type="ARBA" id="ARBA00004496"/>
    </source>
</evidence>
<dbReference type="InterPro" id="IPR003593">
    <property type="entry name" value="AAA+_ATPase"/>
</dbReference>
<dbReference type="AlphaFoldDB" id="A0A419V855"/>
<feature type="region of interest" description="Disordered" evidence="10">
    <location>
        <begin position="1"/>
        <end position="80"/>
    </location>
</feature>
<organism evidence="12 13">
    <name type="scientific">Sinobaca qinghaiensis</name>
    <dbReference type="NCBI Taxonomy" id="342944"/>
    <lineage>
        <taxon>Bacteria</taxon>
        <taxon>Bacillati</taxon>
        <taxon>Bacillota</taxon>
        <taxon>Bacilli</taxon>
        <taxon>Bacillales</taxon>
        <taxon>Sporolactobacillaceae</taxon>
        <taxon>Sinobaca</taxon>
    </lineage>
</organism>
<dbReference type="SMART" id="SM00382">
    <property type="entry name" value="AAA"/>
    <property type="match status" value="1"/>
</dbReference>